<name>A0A1Y3DQK3_PLAKN</name>
<feature type="compositionally biased region" description="Acidic residues" evidence="1">
    <location>
        <begin position="355"/>
        <end position="389"/>
    </location>
</feature>
<feature type="signal peptide" evidence="2">
    <location>
        <begin position="1"/>
        <end position="22"/>
    </location>
</feature>
<keyword evidence="2" id="KW-0732">Signal</keyword>
<dbReference type="OrthoDB" id="387622at2759"/>
<sequence>MVSASLLIFILNFLEYNQLCEQYEPVNAVDARRGTHRLLAEVQQMDAVEVDDESNEFLSMDSSVEECSDKSADDQMEENEISSSAKYYGEKLQALNSEVKYTKKETEEKILEAIKYGKKYNVEDDVAIELGAILFKEKFLKKKELENMLIKKKGKEVKTAINYVQQKHEKPISRVSPEYSLKDKNGLKYPTLRRAIINSPKDRLIPEEPMQRSAKEIFLSLIKSNPKKMPANKHYIIKDYKDKEGAIYFITKENEKGKGPQNCIIRKKKKEKKSKKEEQEEEEQQQQEEQELQLNKAEELDTLISPRCAEVEETDTDPYYMIPLFAEKTEEPSLVWDTFPVGLHEREEARHTTEVPEETYESPEEEKYSDDEKEVEEEAVEVVGEEEPVEEKMVQEEIYPEDVKEEEEEEEVHPEEEAVDVEEEAVEIEEEECPIGRKENVEMEGIPEELEEYLKLWKLQMQGKNLLRKKHLLKRNFLLN</sequence>
<accession>A0A1Y3DQK3</accession>
<dbReference type="EMBL" id="NETL01000023">
    <property type="protein sequence ID" value="OTN66499.1"/>
    <property type="molecule type" value="Genomic_DNA"/>
</dbReference>
<reference evidence="3 4" key="1">
    <citation type="submission" date="2017-05" db="EMBL/GenBank/DDBJ databases">
        <title>PacBio assembly of a Plasmodium knowlesi genome sequence with Hi-C correction and manual annotation of the SICAvar gene family.</title>
        <authorList>
            <person name="Lapp S.A."/>
            <person name="Geraldo J.A."/>
            <person name="Chien J.-T."/>
            <person name="Ay F."/>
            <person name="Pakala S.B."/>
            <person name="Batugedara G."/>
            <person name="Humphrey J.C."/>
            <person name="Debarry J.D."/>
            <person name="Le Roch K.G."/>
            <person name="Galinski M.R."/>
            <person name="Kissinger J.C."/>
        </authorList>
    </citation>
    <scope>NUCLEOTIDE SEQUENCE [LARGE SCALE GENOMIC DNA]</scope>
    <source>
        <strain evidence="4">Malayan Strain Pk1 (A+)</strain>
    </source>
</reference>
<feature type="compositionally biased region" description="Acidic residues" evidence="1">
    <location>
        <begin position="279"/>
        <end position="291"/>
    </location>
</feature>
<comment type="caution">
    <text evidence="3">The sequence shown here is derived from an EMBL/GenBank/DDBJ whole genome shotgun (WGS) entry which is preliminary data.</text>
</comment>
<dbReference type="VEuPathDB" id="PlasmoDB:PKNOH_S090551604"/>
<feature type="chain" id="PRO_5012644085" description="Erythrocyte membrane antigen 1" evidence="2">
    <location>
        <begin position="23"/>
        <end position="480"/>
    </location>
</feature>
<protein>
    <recommendedName>
        <fullName evidence="5">Erythrocyte membrane antigen 1</fullName>
    </recommendedName>
</protein>
<feature type="region of interest" description="Disordered" evidence="1">
    <location>
        <begin position="260"/>
        <end position="312"/>
    </location>
</feature>
<feature type="region of interest" description="Disordered" evidence="1">
    <location>
        <begin position="346"/>
        <end position="440"/>
    </location>
</feature>
<dbReference type="AlphaFoldDB" id="A0A1Y3DQK3"/>
<evidence type="ECO:0000313" key="4">
    <source>
        <dbReference type="Proteomes" id="UP000195012"/>
    </source>
</evidence>
<feature type="compositionally biased region" description="Acidic residues" evidence="1">
    <location>
        <begin position="398"/>
        <end position="433"/>
    </location>
</feature>
<dbReference type="Proteomes" id="UP000195012">
    <property type="component" value="Unassembled WGS sequence"/>
</dbReference>
<evidence type="ECO:0000256" key="2">
    <source>
        <dbReference type="SAM" id="SignalP"/>
    </source>
</evidence>
<gene>
    <name evidence="3" type="ORF">PKNOH_S090551604</name>
</gene>
<evidence type="ECO:0000256" key="1">
    <source>
        <dbReference type="SAM" id="MobiDB-lite"/>
    </source>
</evidence>
<evidence type="ECO:0008006" key="5">
    <source>
        <dbReference type="Google" id="ProtNLM"/>
    </source>
</evidence>
<proteinExistence type="predicted"/>
<dbReference type="VEuPathDB" id="PlasmoDB:PKNH_0201000"/>
<evidence type="ECO:0000313" key="3">
    <source>
        <dbReference type="EMBL" id="OTN66499.1"/>
    </source>
</evidence>
<organism evidence="3 4">
    <name type="scientific">Plasmodium knowlesi</name>
    <dbReference type="NCBI Taxonomy" id="5850"/>
    <lineage>
        <taxon>Eukaryota</taxon>
        <taxon>Sar</taxon>
        <taxon>Alveolata</taxon>
        <taxon>Apicomplexa</taxon>
        <taxon>Aconoidasida</taxon>
        <taxon>Haemosporida</taxon>
        <taxon>Plasmodiidae</taxon>
        <taxon>Plasmodium</taxon>
        <taxon>Plasmodium (Plasmodium)</taxon>
    </lineage>
</organism>